<dbReference type="Proteomes" id="UP000800235">
    <property type="component" value="Unassembled WGS sequence"/>
</dbReference>
<keyword evidence="1" id="KW-1133">Transmembrane helix</keyword>
<evidence type="ECO:0000313" key="2">
    <source>
        <dbReference type="EMBL" id="KAF2420160.1"/>
    </source>
</evidence>
<keyword evidence="3" id="KW-1185">Reference proteome</keyword>
<keyword evidence="1" id="KW-0812">Transmembrane</keyword>
<evidence type="ECO:0000313" key="3">
    <source>
        <dbReference type="Proteomes" id="UP000800235"/>
    </source>
</evidence>
<comment type="caution">
    <text evidence="2">The sequence shown here is derived from an EMBL/GenBank/DDBJ whole genome shotgun (WGS) entry which is preliminary data.</text>
</comment>
<name>A0A9P4NFY1_9PEZI</name>
<feature type="transmembrane region" description="Helical" evidence="1">
    <location>
        <begin position="6"/>
        <end position="26"/>
    </location>
</feature>
<organism evidence="2 3">
    <name type="scientific">Tothia fuscella</name>
    <dbReference type="NCBI Taxonomy" id="1048955"/>
    <lineage>
        <taxon>Eukaryota</taxon>
        <taxon>Fungi</taxon>
        <taxon>Dikarya</taxon>
        <taxon>Ascomycota</taxon>
        <taxon>Pezizomycotina</taxon>
        <taxon>Dothideomycetes</taxon>
        <taxon>Pleosporomycetidae</taxon>
        <taxon>Venturiales</taxon>
        <taxon>Cylindrosympodiaceae</taxon>
        <taxon>Tothia</taxon>
    </lineage>
</organism>
<protein>
    <submittedName>
        <fullName evidence="2">Uncharacterized protein</fullName>
    </submittedName>
</protein>
<gene>
    <name evidence="2" type="ORF">EJ08DRAFT_702636</name>
</gene>
<sequence length="154" mass="17250">MPSESTLISVSFAILAIIITVITTNLPARVLKISSRYPYQAILDDCGEPGEFSEIIQGEYAVKLKPKHSLSDHSAAIGTDIEGYISYYKPQNTFFDMNSIFYVANNVNQELFNAIRADRGVYLISCSKAQSGDFGLDPERERFLNQENLRRKAS</sequence>
<reference evidence="2" key="1">
    <citation type="journal article" date="2020" name="Stud. Mycol.">
        <title>101 Dothideomycetes genomes: a test case for predicting lifestyles and emergence of pathogens.</title>
        <authorList>
            <person name="Haridas S."/>
            <person name="Albert R."/>
            <person name="Binder M."/>
            <person name="Bloem J."/>
            <person name="Labutti K."/>
            <person name="Salamov A."/>
            <person name="Andreopoulos B."/>
            <person name="Baker S."/>
            <person name="Barry K."/>
            <person name="Bills G."/>
            <person name="Bluhm B."/>
            <person name="Cannon C."/>
            <person name="Castanera R."/>
            <person name="Culley D."/>
            <person name="Daum C."/>
            <person name="Ezra D."/>
            <person name="Gonzalez J."/>
            <person name="Henrissat B."/>
            <person name="Kuo A."/>
            <person name="Liang C."/>
            <person name="Lipzen A."/>
            <person name="Lutzoni F."/>
            <person name="Magnuson J."/>
            <person name="Mondo S."/>
            <person name="Nolan M."/>
            <person name="Ohm R."/>
            <person name="Pangilinan J."/>
            <person name="Park H.-J."/>
            <person name="Ramirez L."/>
            <person name="Alfaro M."/>
            <person name="Sun H."/>
            <person name="Tritt A."/>
            <person name="Yoshinaga Y."/>
            <person name="Zwiers L.-H."/>
            <person name="Turgeon B."/>
            <person name="Goodwin S."/>
            <person name="Spatafora J."/>
            <person name="Crous P."/>
            <person name="Grigoriev I."/>
        </authorList>
    </citation>
    <scope>NUCLEOTIDE SEQUENCE</scope>
    <source>
        <strain evidence="2">CBS 130266</strain>
    </source>
</reference>
<evidence type="ECO:0000256" key="1">
    <source>
        <dbReference type="SAM" id="Phobius"/>
    </source>
</evidence>
<dbReference type="OrthoDB" id="3798675at2759"/>
<dbReference type="EMBL" id="MU007113">
    <property type="protein sequence ID" value="KAF2420160.1"/>
    <property type="molecule type" value="Genomic_DNA"/>
</dbReference>
<proteinExistence type="predicted"/>
<keyword evidence="1" id="KW-0472">Membrane</keyword>
<accession>A0A9P4NFY1</accession>
<dbReference type="AlphaFoldDB" id="A0A9P4NFY1"/>